<evidence type="ECO:0000256" key="1">
    <source>
        <dbReference type="SAM" id="Phobius"/>
    </source>
</evidence>
<comment type="caution">
    <text evidence="2">The sequence shown here is derived from an EMBL/GenBank/DDBJ whole genome shotgun (WGS) entry which is preliminary data.</text>
</comment>
<reference evidence="2 3" key="1">
    <citation type="submission" date="2024-01" db="EMBL/GenBank/DDBJ databases">
        <title>The genomes of 5 underutilized Papilionoideae crops provide insights into root nodulation and disease resistanc.</title>
        <authorList>
            <person name="Yuan L."/>
        </authorList>
    </citation>
    <scope>NUCLEOTIDE SEQUENCE [LARGE SCALE GENOMIC DNA]</scope>
    <source>
        <strain evidence="2">ZHUSHIDOU_FW_LH</strain>
        <tissue evidence="2">Leaf</tissue>
    </source>
</reference>
<gene>
    <name evidence="2" type="ORF">RIF29_12048</name>
</gene>
<keyword evidence="1" id="KW-0472">Membrane</keyword>
<proteinExistence type="predicted"/>
<dbReference type="InterPro" id="IPR037699">
    <property type="entry name" value="At5g65660-like"/>
</dbReference>
<dbReference type="Proteomes" id="UP001372338">
    <property type="component" value="Unassembled WGS sequence"/>
</dbReference>
<dbReference type="PANTHER" id="PTHR34291:SF7">
    <property type="entry name" value="PROTEIN, PUTATIVE-RELATED"/>
    <property type="match status" value="1"/>
</dbReference>
<protein>
    <submittedName>
        <fullName evidence="2">Uncharacterized protein</fullName>
    </submittedName>
</protein>
<accession>A0AAN9IMT2</accession>
<keyword evidence="3" id="KW-1185">Reference proteome</keyword>
<dbReference type="PANTHER" id="PTHR34291">
    <property type="entry name" value="HYDROXYPROLINE-RICH GLYCOPROTEIN FAMILY PROTEIN"/>
    <property type="match status" value="1"/>
</dbReference>
<sequence>MGIIEDSSSSHASIGFPLGLSLLVALLMFICCFFCCCLHWDKLQSLFSSLGVINPRIQADLTSFDLQKPAPPVVMMKKTQGQSLPVMMPGDEVPKFVAIACPHQPPTDERITIQVHKATPSGFCNGT</sequence>
<name>A0AAN9IMT2_CROPI</name>
<dbReference type="EMBL" id="JAYWIO010000002">
    <property type="protein sequence ID" value="KAK7282925.1"/>
    <property type="molecule type" value="Genomic_DNA"/>
</dbReference>
<keyword evidence="1" id="KW-0812">Transmembrane</keyword>
<evidence type="ECO:0000313" key="2">
    <source>
        <dbReference type="EMBL" id="KAK7282925.1"/>
    </source>
</evidence>
<organism evidence="2 3">
    <name type="scientific">Crotalaria pallida</name>
    <name type="common">Smooth rattlebox</name>
    <name type="synonym">Crotalaria striata</name>
    <dbReference type="NCBI Taxonomy" id="3830"/>
    <lineage>
        <taxon>Eukaryota</taxon>
        <taxon>Viridiplantae</taxon>
        <taxon>Streptophyta</taxon>
        <taxon>Embryophyta</taxon>
        <taxon>Tracheophyta</taxon>
        <taxon>Spermatophyta</taxon>
        <taxon>Magnoliopsida</taxon>
        <taxon>eudicotyledons</taxon>
        <taxon>Gunneridae</taxon>
        <taxon>Pentapetalae</taxon>
        <taxon>rosids</taxon>
        <taxon>fabids</taxon>
        <taxon>Fabales</taxon>
        <taxon>Fabaceae</taxon>
        <taxon>Papilionoideae</taxon>
        <taxon>50 kb inversion clade</taxon>
        <taxon>genistoids sensu lato</taxon>
        <taxon>core genistoids</taxon>
        <taxon>Crotalarieae</taxon>
        <taxon>Crotalaria</taxon>
    </lineage>
</organism>
<feature type="transmembrane region" description="Helical" evidence="1">
    <location>
        <begin position="20"/>
        <end position="40"/>
    </location>
</feature>
<dbReference type="AlphaFoldDB" id="A0AAN9IMT2"/>
<evidence type="ECO:0000313" key="3">
    <source>
        <dbReference type="Proteomes" id="UP001372338"/>
    </source>
</evidence>
<keyword evidence="1" id="KW-1133">Transmembrane helix</keyword>